<feature type="region of interest" description="Disordered" evidence="1">
    <location>
        <begin position="1"/>
        <end position="63"/>
    </location>
</feature>
<dbReference type="EMBL" id="QGKY02002305">
    <property type="protein sequence ID" value="KAF2533393.1"/>
    <property type="molecule type" value="Genomic_DNA"/>
</dbReference>
<evidence type="ECO:0000313" key="3">
    <source>
        <dbReference type="EMBL" id="KAF2551948.1"/>
    </source>
</evidence>
<reference evidence="2" key="1">
    <citation type="submission" date="2019-12" db="EMBL/GenBank/DDBJ databases">
        <title>Genome sequencing and annotation of Brassica cretica.</title>
        <authorList>
            <person name="Studholme D.J."/>
            <person name="Sarris P.F."/>
        </authorList>
    </citation>
    <scope>NUCLEOTIDE SEQUENCE</scope>
    <source>
        <strain evidence="3">PFS-001/15</strain>
        <strain evidence="2">PFS-102/07</strain>
        <tissue evidence="2">Leaf</tissue>
    </source>
</reference>
<sequence length="63" mass="7121">MYNHLGNGGSWFDLSSFGENEDEEGDYNRGEHPPDHVRDLPPPSRPPEIQPSPPVHTEKRAAR</sequence>
<dbReference type="Proteomes" id="UP000712281">
    <property type="component" value="Unassembled WGS sequence"/>
</dbReference>
<feature type="compositionally biased region" description="Pro residues" evidence="1">
    <location>
        <begin position="40"/>
        <end position="54"/>
    </location>
</feature>
<feature type="compositionally biased region" description="Basic and acidic residues" evidence="1">
    <location>
        <begin position="26"/>
        <end position="39"/>
    </location>
</feature>
<evidence type="ECO:0000313" key="2">
    <source>
        <dbReference type="EMBL" id="KAF2533393.1"/>
    </source>
</evidence>
<accession>A0A3N6T693</accession>
<organism evidence="2">
    <name type="scientific">Brassica cretica</name>
    <name type="common">Mustard</name>
    <dbReference type="NCBI Taxonomy" id="69181"/>
    <lineage>
        <taxon>Eukaryota</taxon>
        <taxon>Viridiplantae</taxon>
        <taxon>Streptophyta</taxon>
        <taxon>Embryophyta</taxon>
        <taxon>Tracheophyta</taxon>
        <taxon>Spermatophyta</taxon>
        <taxon>Magnoliopsida</taxon>
        <taxon>eudicotyledons</taxon>
        <taxon>Gunneridae</taxon>
        <taxon>Pentapetalae</taxon>
        <taxon>rosids</taxon>
        <taxon>malvids</taxon>
        <taxon>Brassicales</taxon>
        <taxon>Brassicaceae</taxon>
        <taxon>Brassiceae</taxon>
        <taxon>Brassica</taxon>
    </lineage>
</organism>
<evidence type="ECO:0000256" key="1">
    <source>
        <dbReference type="SAM" id="MobiDB-lite"/>
    </source>
</evidence>
<evidence type="ECO:0000313" key="4">
    <source>
        <dbReference type="EMBL" id="KAF2551953.1"/>
    </source>
</evidence>
<dbReference type="EMBL" id="QGKW02001988">
    <property type="protein sequence ID" value="KAF2551953.1"/>
    <property type="molecule type" value="Genomic_DNA"/>
</dbReference>
<dbReference type="EMBL" id="QGKW02001988">
    <property type="protein sequence ID" value="KAF2551948.1"/>
    <property type="molecule type" value="Genomic_DNA"/>
</dbReference>
<protein>
    <submittedName>
        <fullName evidence="2">Uncharacterized protein</fullName>
    </submittedName>
</protein>
<name>A0A3N6T693_BRACR</name>
<comment type="caution">
    <text evidence="2">The sequence shown here is derived from an EMBL/GenBank/DDBJ whole genome shotgun (WGS) entry which is preliminary data.</text>
</comment>
<dbReference type="AlphaFoldDB" id="A0A3N6T693"/>
<proteinExistence type="predicted"/>
<gene>
    <name evidence="4" type="ORF">F2Q68_00034042</name>
    <name evidence="3" type="ORF">F2Q68_00034047</name>
    <name evidence="2" type="ORF">F2Q70_00029615</name>
</gene>